<accession>A0ACC4E1Y7</accession>
<organism evidence="1 2">
    <name type="scientific">Purpureocillium lilacinum</name>
    <name type="common">Paecilomyces lilacinus</name>
    <dbReference type="NCBI Taxonomy" id="33203"/>
    <lineage>
        <taxon>Eukaryota</taxon>
        <taxon>Fungi</taxon>
        <taxon>Dikarya</taxon>
        <taxon>Ascomycota</taxon>
        <taxon>Pezizomycotina</taxon>
        <taxon>Sordariomycetes</taxon>
        <taxon>Hypocreomycetidae</taxon>
        <taxon>Hypocreales</taxon>
        <taxon>Ophiocordycipitaceae</taxon>
        <taxon>Purpureocillium</taxon>
    </lineage>
</organism>
<evidence type="ECO:0000313" key="1">
    <source>
        <dbReference type="EMBL" id="KAL3962192.1"/>
    </source>
</evidence>
<protein>
    <submittedName>
        <fullName evidence="1">Uncharacterized protein</fullName>
    </submittedName>
</protein>
<gene>
    <name evidence="1" type="ORF">ACCO45_003715</name>
</gene>
<dbReference type="EMBL" id="JBGNUJ010000003">
    <property type="protein sequence ID" value="KAL3962192.1"/>
    <property type="molecule type" value="Genomic_DNA"/>
</dbReference>
<comment type="caution">
    <text evidence="1">The sequence shown here is derived from an EMBL/GenBank/DDBJ whole genome shotgun (WGS) entry which is preliminary data.</text>
</comment>
<dbReference type="Proteomes" id="UP001638806">
    <property type="component" value="Unassembled WGS sequence"/>
</dbReference>
<reference evidence="1" key="1">
    <citation type="submission" date="2024-12" db="EMBL/GenBank/DDBJ databases">
        <title>Comparative genomics and development of molecular markers within Purpureocillium lilacinum and among Purpureocillium species.</title>
        <authorList>
            <person name="Yeh Z.-Y."/>
            <person name="Ni N.-T."/>
            <person name="Lo P.-H."/>
            <person name="Mushyakhwo K."/>
            <person name="Lin C.-F."/>
            <person name="Nai Y.-S."/>
        </authorList>
    </citation>
    <scope>NUCLEOTIDE SEQUENCE</scope>
    <source>
        <strain evidence="1">NCHU-NPUST-175</strain>
    </source>
</reference>
<sequence>MSRALLEITGWNRVAGRPFLDETGWQPKGKSPGRHQGAGDRERTLRRRPVRRVASASPTSPSEQQWEESCGARERPEHGVLGVRHGQLALASCKARVTRIVDAPGGRADWLAVVAAAVGPGRERGNAQQQLGPYCPALPGASEGSLAHRLTFSHAALPARARMELDRPGFRRRQTPHGDVKTGTKLEPGRTGLSGPCPVFTAHDRRPGCKVS</sequence>
<keyword evidence="2" id="KW-1185">Reference proteome</keyword>
<evidence type="ECO:0000313" key="2">
    <source>
        <dbReference type="Proteomes" id="UP001638806"/>
    </source>
</evidence>
<proteinExistence type="predicted"/>
<name>A0ACC4E1Y7_PURLI</name>